<proteinExistence type="inferred from homology"/>
<dbReference type="PANTHER" id="PTHR42865">
    <property type="entry name" value="PROTON/GLUTAMATE-ASPARTATE SYMPORTER"/>
    <property type="match status" value="1"/>
</dbReference>
<dbReference type="RefSeq" id="WP_354008040.1">
    <property type="nucleotide sequence ID" value="NZ_JBEWTA010000001.1"/>
</dbReference>
<evidence type="ECO:0000256" key="3">
    <source>
        <dbReference type="ARBA" id="ARBA00022448"/>
    </source>
</evidence>
<dbReference type="Gene3D" id="1.10.3860.10">
    <property type="entry name" value="Sodium:dicarboxylate symporter"/>
    <property type="match status" value="1"/>
</dbReference>
<keyword evidence="5 7" id="KW-1133">Transmembrane helix</keyword>
<keyword evidence="3" id="KW-0813">Transport</keyword>
<evidence type="ECO:0000256" key="6">
    <source>
        <dbReference type="ARBA" id="ARBA00023136"/>
    </source>
</evidence>
<feature type="transmembrane region" description="Helical" evidence="7">
    <location>
        <begin position="224"/>
        <end position="244"/>
    </location>
</feature>
<feature type="transmembrane region" description="Helical" evidence="7">
    <location>
        <begin position="34"/>
        <end position="51"/>
    </location>
</feature>
<name>A0ABV2SJH9_9GAMM</name>
<accession>A0ABV2SJH9</accession>
<evidence type="ECO:0000256" key="2">
    <source>
        <dbReference type="ARBA" id="ARBA00006148"/>
    </source>
</evidence>
<evidence type="ECO:0000256" key="7">
    <source>
        <dbReference type="SAM" id="Phobius"/>
    </source>
</evidence>
<evidence type="ECO:0000313" key="9">
    <source>
        <dbReference type="Proteomes" id="UP001549366"/>
    </source>
</evidence>
<feature type="transmembrane region" description="Helical" evidence="7">
    <location>
        <begin position="185"/>
        <end position="203"/>
    </location>
</feature>
<sequence>MNLYVMLNLGIMLVMIYCLYRLQSQHMKFTRRVFIALGLGAAYGLILHLIYGPGSQTVMSSVEYIDIIGRGYVQLLRMIVTPLVMVSIITAILKLKGAQSLGKISSINLGVLLLTVAIAGLIGVAVSLLFGLSAEGLTAGTRELARAEVLTHRLGTTEQLSVASLLIDMIPANPFQDMAGLRPTSIISVVIFSAFIGLAGLGIHKTKPKQGERFDKAMAVVHSIVMHVVTVVLQLAPYGILALMTKVLATSNFEDILNLVNFVLASYIAILLMFVVHLLLVGLMGGNPLTFLKKVIPVLTFAFTSRSSAGSIPLTIQTQTQSLGVPEGIANFAASFGATIGQNGCAGIYPAMLAVMIAPTVGINPMDITFIFTLIATIVVGSFGVAGVGGGATFAALIVLSSLNLPVALAGLLISIEPLIDMGRTALNVNGAITSGFVTSRLLGDADMDIYNSSQELERVS</sequence>
<feature type="transmembrane region" description="Helical" evidence="7">
    <location>
        <begin position="71"/>
        <end position="95"/>
    </location>
</feature>
<dbReference type="InterPro" id="IPR036458">
    <property type="entry name" value="Na:dicarbo_symporter_sf"/>
</dbReference>
<keyword evidence="6 7" id="KW-0472">Membrane</keyword>
<organism evidence="8 9">
    <name type="scientific">Endozoicomonas lisbonensis</name>
    <dbReference type="NCBI Taxonomy" id="3120522"/>
    <lineage>
        <taxon>Bacteria</taxon>
        <taxon>Pseudomonadati</taxon>
        <taxon>Pseudomonadota</taxon>
        <taxon>Gammaproteobacteria</taxon>
        <taxon>Oceanospirillales</taxon>
        <taxon>Endozoicomonadaceae</taxon>
        <taxon>Endozoicomonas</taxon>
    </lineage>
</organism>
<keyword evidence="4 7" id="KW-0812">Transmembrane</keyword>
<gene>
    <name evidence="8" type="ORF">V5J35_003109</name>
</gene>
<dbReference type="Proteomes" id="UP001549366">
    <property type="component" value="Unassembled WGS sequence"/>
</dbReference>
<comment type="caution">
    <text evidence="8">The sequence shown here is derived from an EMBL/GenBank/DDBJ whole genome shotgun (WGS) entry which is preliminary data.</text>
</comment>
<dbReference type="SUPFAM" id="SSF118215">
    <property type="entry name" value="Proton glutamate symport protein"/>
    <property type="match status" value="1"/>
</dbReference>
<dbReference type="PRINTS" id="PR00173">
    <property type="entry name" value="EDTRNSPORT"/>
</dbReference>
<evidence type="ECO:0000256" key="4">
    <source>
        <dbReference type="ARBA" id="ARBA00022692"/>
    </source>
</evidence>
<dbReference type="Pfam" id="PF00375">
    <property type="entry name" value="SDF"/>
    <property type="match status" value="1"/>
</dbReference>
<evidence type="ECO:0000313" key="8">
    <source>
        <dbReference type="EMBL" id="MET4757917.1"/>
    </source>
</evidence>
<feature type="transmembrane region" description="Helical" evidence="7">
    <location>
        <begin position="107"/>
        <end position="132"/>
    </location>
</feature>
<feature type="transmembrane region" description="Helical" evidence="7">
    <location>
        <begin position="368"/>
        <end position="388"/>
    </location>
</feature>
<reference evidence="8 9" key="1">
    <citation type="submission" date="2024-06" db="EMBL/GenBank/DDBJ databases">
        <title>Genomic Encyclopedia of Type Strains, Phase V (KMG-V): Genome sequencing to study the core and pangenomes of soil and plant-associated prokaryotes.</title>
        <authorList>
            <person name="Whitman W."/>
        </authorList>
    </citation>
    <scope>NUCLEOTIDE SEQUENCE [LARGE SCALE GENOMIC DNA]</scope>
    <source>
        <strain evidence="8 9">NE40</strain>
    </source>
</reference>
<comment type="subcellular location">
    <subcellularLocation>
        <location evidence="1">Membrane</location>
        <topology evidence="1">Multi-pass membrane protein</topology>
    </subcellularLocation>
</comment>
<feature type="transmembrane region" description="Helical" evidence="7">
    <location>
        <begin position="6"/>
        <end position="22"/>
    </location>
</feature>
<keyword evidence="9" id="KW-1185">Reference proteome</keyword>
<comment type="similarity">
    <text evidence="2">Belongs to the dicarboxylate/amino acid:cation symporter (DAACS) (TC 2.A.23) family.</text>
</comment>
<dbReference type="EMBL" id="JBEWTB010000002">
    <property type="protein sequence ID" value="MET4757917.1"/>
    <property type="molecule type" value="Genomic_DNA"/>
</dbReference>
<evidence type="ECO:0000256" key="5">
    <source>
        <dbReference type="ARBA" id="ARBA00022989"/>
    </source>
</evidence>
<dbReference type="PANTHER" id="PTHR42865:SF5">
    <property type="entry name" value="L-CYSTINE TRANSPORTER TCYP"/>
    <property type="match status" value="1"/>
</dbReference>
<feature type="transmembrane region" description="Helical" evidence="7">
    <location>
        <begin position="394"/>
        <end position="414"/>
    </location>
</feature>
<dbReference type="InterPro" id="IPR001991">
    <property type="entry name" value="Na-dicarboxylate_symporter"/>
</dbReference>
<evidence type="ECO:0000256" key="1">
    <source>
        <dbReference type="ARBA" id="ARBA00004141"/>
    </source>
</evidence>
<protein>
    <submittedName>
        <fullName evidence="8">L-cystine uptake protein TcyP (Sodium:dicarboxylate symporter family)</fullName>
    </submittedName>
</protein>
<feature type="transmembrane region" description="Helical" evidence="7">
    <location>
        <begin position="264"/>
        <end position="284"/>
    </location>
</feature>